<evidence type="ECO:0000313" key="2">
    <source>
        <dbReference type="EMBL" id="MDC7226715.1"/>
    </source>
</evidence>
<name>A0AAJ1MMI5_9SPIO</name>
<accession>A0AAJ1MMI5</accession>
<proteinExistence type="predicted"/>
<dbReference type="AlphaFoldDB" id="A0AAJ1MMI5"/>
<protein>
    <submittedName>
        <fullName evidence="2">Tetratricopeptide repeat protein</fullName>
    </submittedName>
</protein>
<evidence type="ECO:0000256" key="1">
    <source>
        <dbReference type="SAM" id="SignalP"/>
    </source>
</evidence>
<organism evidence="2 3">
    <name type="scientific">Candidatus Thalassospirochaeta sargassi</name>
    <dbReference type="NCBI Taxonomy" id="3119039"/>
    <lineage>
        <taxon>Bacteria</taxon>
        <taxon>Pseudomonadati</taxon>
        <taxon>Spirochaetota</taxon>
        <taxon>Spirochaetia</taxon>
        <taxon>Spirochaetales</taxon>
        <taxon>Spirochaetaceae</taxon>
        <taxon>Candidatus Thalassospirochaeta</taxon>
    </lineage>
</organism>
<feature type="signal peptide" evidence="1">
    <location>
        <begin position="1"/>
        <end position="20"/>
    </location>
</feature>
<dbReference type="Gene3D" id="1.25.40.10">
    <property type="entry name" value="Tetratricopeptide repeat domain"/>
    <property type="match status" value="1"/>
</dbReference>
<feature type="chain" id="PRO_5042467693" evidence="1">
    <location>
        <begin position="21"/>
        <end position="226"/>
    </location>
</feature>
<sequence length="226" mass="25406">MKTGNNRRKLILHAAPAAVAAAATVCIFLNQPNEPKQQDIDLYRKANEAYDAGSFEQCINLTEALTKDCPELYQAGLLNAKALFFSKRYTEAETACRKLIKNHADYYEAEIWLLNSLIQAGRMDEAENSAEDFISRAPEDPRVLGILARLSAAGGDYRKAIEYYNRSTLFEEQLAVNRIELAKIYSDLFNIREAHTQLERAKLLLSPDSPLNDALETLLNDTGAFR</sequence>
<dbReference type="Proteomes" id="UP001221217">
    <property type="component" value="Unassembled WGS sequence"/>
</dbReference>
<dbReference type="Pfam" id="PF14559">
    <property type="entry name" value="TPR_19"/>
    <property type="match status" value="1"/>
</dbReference>
<gene>
    <name evidence="2" type="ORF">PQJ61_08115</name>
</gene>
<comment type="caution">
    <text evidence="2">The sequence shown here is derived from an EMBL/GenBank/DDBJ whole genome shotgun (WGS) entry which is preliminary data.</text>
</comment>
<reference evidence="2 3" key="1">
    <citation type="submission" date="2022-12" db="EMBL/GenBank/DDBJ databases">
        <title>Metagenome assembled genome from gulf of manar.</title>
        <authorList>
            <person name="Kohli P."/>
            <person name="Pk S."/>
            <person name="Venkata Ramana C."/>
            <person name="Sasikala C."/>
        </authorList>
    </citation>
    <scope>NUCLEOTIDE SEQUENCE [LARGE SCALE GENOMIC DNA]</scope>
    <source>
        <strain evidence="2">JB008</strain>
    </source>
</reference>
<dbReference type="InterPro" id="IPR011990">
    <property type="entry name" value="TPR-like_helical_dom_sf"/>
</dbReference>
<dbReference type="SUPFAM" id="SSF48452">
    <property type="entry name" value="TPR-like"/>
    <property type="match status" value="1"/>
</dbReference>
<evidence type="ECO:0000313" key="3">
    <source>
        <dbReference type="Proteomes" id="UP001221217"/>
    </source>
</evidence>
<dbReference type="EMBL" id="JAQQAL010000017">
    <property type="protein sequence ID" value="MDC7226715.1"/>
    <property type="molecule type" value="Genomic_DNA"/>
</dbReference>
<keyword evidence="1" id="KW-0732">Signal</keyword>